<organism evidence="1 2">
    <name type="scientific">Ricinus communis</name>
    <name type="common">Castor bean</name>
    <dbReference type="NCBI Taxonomy" id="3988"/>
    <lineage>
        <taxon>Eukaryota</taxon>
        <taxon>Viridiplantae</taxon>
        <taxon>Streptophyta</taxon>
        <taxon>Embryophyta</taxon>
        <taxon>Tracheophyta</taxon>
        <taxon>Spermatophyta</taxon>
        <taxon>Magnoliopsida</taxon>
        <taxon>eudicotyledons</taxon>
        <taxon>Gunneridae</taxon>
        <taxon>Pentapetalae</taxon>
        <taxon>rosids</taxon>
        <taxon>fabids</taxon>
        <taxon>Malpighiales</taxon>
        <taxon>Euphorbiaceae</taxon>
        <taxon>Acalyphoideae</taxon>
        <taxon>Acalypheae</taxon>
        <taxon>Ricinus</taxon>
    </lineage>
</organism>
<keyword evidence="2" id="KW-1185">Reference proteome</keyword>
<protein>
    <submittedName>
        <fullName evidence="1">Uncharacterized protein</fullName>
    </submittedName>
</protein>
<evidence type="ECO:0000313" key="2">
    <source>
        <dbReference type="Proteomes" id="UP000008311"/>
    </source>
</evidence>
<proteinExistence type="predicted"/>
<accession>B9SHQ8</accession>
<reference evidence="2" key="1">
    <citation type="journal article" date="2010" name="Nat. Biotechnol.">
        <title>Draft genome sequence of the oilseed species Ricinus communis.</title>
        <authorList>
            <person name="Chan A.P."/>
            <person name="Crabtree J."/>
            <person name="Zhao Q."/>
            <person name="Lorenzi H."/>
            <person name="Orvis J."/>
            <person name="Puiu D."/>
            <person name="Melake-Berhan A."/>
            <person name="Jones K.M."/>
            <person name="Redman J."/>
            <person name="Chen G."/>
            <person name="Cahoon E.B."/>
            <person name="Gedil M."/>
            <person name="Stanke M."/>
            <person name="Haas B.J."/>
            <person name="Wortman J.R."/>
            <person name="Fraser-Liggett C.M."/>
            <person name="Ravel J."/>
            <person name="Rabinowicz P.D."/>
        </authorList>
    </citation>
    <scope>NUCLEOTIDE SEQUENCE [LARGE SCALE GENOMIC DNA]</scope>
    <source>
        <strain evidence="2">cv. Hale</strain>
    </source>
</reference>
<dbReference type="Proteomes" id="UP000008311">
    <property type="component" value="Unassembled WGS sequence"/>
</dbReference>
<dbReference type="EMBL" id="EQ973965">
    <property type="protein sequence ID" value="EEF36885.1"/>
    <property type="molecule type" value="Genomic_DNA"/>
</dbReference>
<dbReference type="AlphaFoldDB" id="B9SHQ8"/>
<dbReference type="Gene3D" id="3.80.10.10">
    <property type="entry name" value="Ribonuclease Inhibitor"/>
    <property type="match status" value="1"/>
</dbReference>
<dbReference type="InParanoid" id="B9SHQ8"/>
<evidence type="ECO:0000313" key="1">
    <source>
        <dbReference type="EMBL" id="EEF36885.1"/>
    </source>
</evidence>
<dbReference type="SUPFAM" id="SSF52058">
    <property type="entry name" value="L domain-like"/>
    <property type="match status" value="1"/>
</dbReference>
<gene>
    <name evidence="1" type="ORF">RCOM_0742660</name>
</gene>
<dbReference type="eggNOG" id="KOG4658">
    <property type="taxonomic scope" value="Eukaryota"/>
</dbReference>
<dbReference type="InterPro" id="IPR032675">
    <property type="entry name" value="LRR_dom_sf"/>
</dbReference>
<name>B9SHQ8_RICCO</name>
<sequence length="123" mass="14058">MDALKSSPLSLTKLTLVGKLEKIPEWFNTLQNLRVLYLHWSRFNKLEILEVINFPALEHITLVEGVMPNLKELSIGNCDTLVMIHWGIQYLTNLQELTLMNVPKRVTECIRALSGVDRGDLSI</sequence>
<dbReference type="STRING" id="3988.B9SHQ8"/>